<feature type="domain" description="RagB/SusD" evidence="6">
    <location>
        <begin position="378"/>
        <end position="454"/>
    </location>
</feature>
<dbReference type="EMBL" id="JBHULD010000025">
    <property type="protein sequence ID" value="MFD2556782.1"/>
    <property type="molecule type" value="Genomic_DNA"/>
</dbReference>
<dbReference type="Proteomes" id="UP001597440">
    <property type="component" value="Unassembled WGS sequence"/>
</dbReference>
<keyword evidence="3" id="KW-0732">Signal</keyword>
<keyword evidence="5" id="KW-0998">Cell outer membrane</keyword>
<accession>A0ABW5LA36</accession>
<evidence type="ECO:0000256" key="2">
    <source>
        <dbReference type="ARBA" id="ARBA00006275"/>
    </source>
</evidence>
<comment type="caution">
    <text evidence="8">The sequence shown here is derived from an EMBL/GenBank/DDBJ whole genome shotgun (WGS) entry which is preliminary data.</text>
</comment>
<dbReference type="Pfam" id="PF07980">
    <property type="entry name" value="SusD_RagB"/>
    <property type="match status" value="1"/>
</dbReference>
<dbReference type="Pfam" id="PF14322">
    <property type="entry name" value="SusD-like_3"/>
    <property type="match status" value="1"/>
</dbReference>
<keyword evidence="9" id="KW-1185">Reference proteome</keyword>
<dbReference type="Gene3D" id="1.25.40.390">
    <property type="match status" value="1"/>
</dbReference>
<feature type="domain" description="SusD-like N-terminal" evidence="7">
    <location>
        <begin position="21"/>
        <end position="209"/>
    </location>
</feature>
<dbReference type="InterPro" id="IPR011990">
    <property type="entry name" value="TPR-like_helical_dom_sf"/>
</dbReference>
<dbReference type="Gene3D" id="2.20.20.130">
    <property type="match status" value="1"/>
</dbReference>
<evidence type="ECO:0000256" key="3">
    <source>
        <dbReference type="ARBA" id="ARBA00022729"/>
    </source>
</evidence>
<evidence type="ECO:0000259" key="6">
    <source>
        <dbReference type="Pfam" id="PF07980"/>
    </source>
</evidence>
<reference evidence="9" key="1">
    <citation type="journal article" date="2019" name="Int. J. Syst. Evol. Microbiol.">
        <title>The Global Catalogue of Microorganisms (GCM) 10K type strain sequencing project: providing services to taxonomists for standard genome sequencing and annotation.</title>
        <authorList>
            <consortium name="The Broad Institute Genomics Platform"/>
            <consortium name="The Broad Institute Genome Sequencing Center for Infectious Disease"/>
            <person name="Wu L."/>
            <person name="Ma J."/>
        </authorList>
    </citation>
    <scope>NUCLEOTIDE SEQUENCE [LARGE SCALE GENOMIC DNA]</scope>
    <source>
        <strain evidence="9">KCTC 52298</strain>
    </source>
</reference>
<dbReference type="InterPro" id="IPR012944">
    <property type="entry name" value="SusD_RagB_dom"/>
</dbReference>
<gene>
    <name evidence="8" type="ORF">ACFSQW_20505</name>
</gene>
<comment type="subcellular location">
    <subcellularLocation>
        <location evidence="1">Cell outer membrane</location>
    </subcellularLocation>
</comment>
<name>A0ABW5LA36_9SPHI</name>
<evidence type="ECO:0000313" key="9">
    <source>
        <dbReference type="Proteomes" id="UP001597440"/>
    </source>
</evidence>
<evidence type="ECO:0000256" key="4">
    <source>
        <dbReference type="ARBA" id="ARBA00023136"/>
    </source>
</evidence>
<organism evidence="8 9">
    <name type="scientific">Sphingobacterium tabacisoli</name>
    <dbReference type="NCBI Taxonomy" id="2044855"/>
    <lineage>
        <taxon>Bacteria</taxon>
        <taxon>Pseudomonadati</taxon>
        <taxon>Bacteroidota</taxon>
        <taxon>Sphingobacteriia</taxon>
        <taxon>Sphingobacteriales</taxon>
        <taxon>Sphingobacteriaceae</taxon>
        <taxon>Sphingobacterium</taxon>
    </lineage>
</organism>
<comment type="similarity">
    <text evidence="2">Belongs to the SusD family.</text>
</comment>
<proteinExistence type="inferred from homology"/>
<dbReference type="SUPFAM" id="SSF48452">
    <property type="entry name" value="TPR-like"/>
    <property type="match status" value="1"/>
</dbReference>
<evidence type="ECO:0000313" key="8">
    <source>
        <dbReference type="EMBL" id="MFD2556782.1"/>
    </source>
</evidence>
<evidence type="ECO:0000256" key="5">
    <source>
        <dbReference type="ARBA" id="ARBA00023237"/>
    </source>
</evidence>
<dbReference type="Gene3D" id="1.25.40.900">
    <property type="match status" value="1"/>
</dbReference>
<sequence>MNFKNILFLLLCLTTLNSCSKWIDVKPSDRLSEDVLFQDASGYLKALNGVYVELANNNLYGRFMTTANIDAMGQYYYISSSTNVFYDYAVFNYTTANTKSGFDNAWKKAYELIANLNVIIEKSGNAPTSKLPNPYYGIVRGEALALRAMLHFDMLRLFGPIWSESNKKTTCIPYVTFSKSEISPLLSSEEVMIKVEEDLNLALELLKENDSIFKEGIKTSASPTSPNDQLFRQYRFNYFAVQSLLARTNLWKGDKANALKNAVSVIQNAKIDGKAIFPFVTLSAAVSPDKPDRVFSTEVIFSLYTILRSNMYDMTFSANLEDFRRLSVNGLNSDFSRINAMYDNANDHRRRVWEAVNVAGKEIVTNQKYKLHTDAPGRYMIPLIRMSEMYLIAAECSENIQEAAQFLNAVRNSRNINNLTPNNPQELKNLITSEYRREFLGEGQIFFFYKRNSAQNIPNNASLVGDKNMSLVNYQVPLPDSEVSLRSKAVQ</sequence>
<dbReference type="RefSeq" id="WP_210354811.1">
    <property type="nucleotide sequence ID" value="NZ_JAEQMU010000002.1"/>
</dbReference>
<evidence type="ECO:0000256" key="1">
    <source>
        <dbReference type="ARBA" id="ARBA00004442"/>
    </source>
</evidence>
<protein>
    <submittedName>
        <fullName evidence="8">RagB/SusD family nutrient uptake outer membrane protein</fullName>
    </submittedName>
</protein>
<dbReference type="InterPro" id="IPR033985">
    <property type="entry name" value="SusD-like_N"/>
</dbReference>
<keyword evidence="4" id="KW-0472">Membrane</keyword>
<evidence type="ECO:0000259" key="7">
    <source>
        <dbReference type="Pfam" id="PF14322"/>
    </source>
</evidence>